<name>A0A816HEB5_ADIRI</name>
<dbReference type="AlphaFoldDB" id="A0A816HEB5"/>
<keyword evidence="10" id="KW-1185">Reference proteome</keyword>
<proteinExistence type="predicted"/>
<comment type="subcellular location">
    <subcellularLocation>
        <location evidence="2">Endomembrane system</location>
    </subcellularLocation>
    <subcellularLocation>
        <location evidence="1">Membrane</location>
        <topology evidence="1">Single-pass membrane protein</topology>
    </subcellularLocation>
</comment>
<evidence type="ECO:0000313" key="10">
    <source>
        <dbReference type="Proteomes" id="UP000663828"/>
    </source>
</evidence>
<dbReference type="GO" id="GO:0016192">
    <property type="term" value="P:vesicle-mediated transport"/>
    <property type="evidence" value="ECO:0007669"/>
    <property type="project" value="UniProtKB-ARBA"/>
</dbReference>
<dbReference type="PROSITE" id="PS50068">
    <property type="entry name" value="LDLRA_2"/>
    <property type="match status" value="1"/>
</dbReference>
<organism evidence="9 10">
    <name type="scientific">Adineta ricciae</name>
    <name type="common">Rotifer</name>
    <dbReference type="NCBI Taxonomy" id="249248"/>
    <lineage>
        <taxon>Eukaryota</taxon>
        <taxon>Metazoa</taxon>
        <taxon>Spiralia</taxon>
        <taxon>Gnathifera</taxon>
        <taxon>Rotifera</taxon>
        <taxon>Eurotatoria</taxon>
        <taxon>Bdelloidea</taxon>
        <taxon>Adinetida</taxon>
        <taxon>Adinetidae</taxon>
        <taxon>Adineta</taxon>
    </lineage>
</organism>
<feature type="disulfide bond" evidence="8">
    <location>
        <begin position="262"/>
        <end position="277"/>
    </location>
</feature>
<dbReference type="Proteomes" id="UP000663828">
    <property type="component" value="Unassembled WGS sequence"/>
</dbReference>
<evidence type="ECO:0000256" key="3">
    <source>
        <dbReference type="ARBA" id="ARBA00022692"/>
    </source>
</evidence>
<feature type="non-terminal residue" evidence="9">
    <location>
        <position position="1"/>
    </location>
</feature>
<evidence type="ECO:0000256" key="6">
    <source>
        <dbReference type="ARBA" id="ARBA00023136"/>
    </source>
</evidence>
<dbReference type="PRINTS" id="PR00261">
    <property type="entry name" value="LDLRECEPTOR"/>
</dbReference>
<dbReference type="PROSITE" id="PS01209">
    <property type="entry name" value="LDLRA_1"/>
    <property type="match status" value="1"/>
</dbReference>
<keyword evidence="4" id="KW-0677">Repeat</keyword>
<dbReference type="InterPro" id="IPR036055">
    <property type="entry name" value="LDL_receptor-like_sf"/>
</dbReference>
<evidence type="ECO:0000256" key="2">
    <source>
        <dbReference type="ARBA" id="ARBA00004308"/>
    </source>
</evidence>
<protein>
    <submittedName>
        <fullName evidence="9">Uncharacterized protein</fullName>
    </submittedName>
</protein>
<feature type="non-terminal residue" evidence="9">
    <location>
        <position position="385"/>
    </location>
</feature>
<gene>
    <name evidence="9" type="ORF">XAT740_LOCUS61608</name>
</gene>
<dbReference type="Gene3D" id="4.10.400.10">
    <property type="entry name" value="Low-density Lipoprotein Receptor"/>
    <property type="match status" value="1"/>
</dbReference>
<comment type="caution">
    <text evidence="9">The sequence shown here is derived from an EMBL/GenBank/DDBJ whole genome shotgun (WGS) entry which is preliminary data.</text>
</comment>
<dbReference type="InterPro" id="IPR002172">
    <property type="entry name" value="LDrepeatLR_classA_rpt"/>
</dbReference>
<reference evidence="9" key="1">
    <citation type="submission" date="2021-02" db="EMBL/GenBank/DDBJ databases">
        <authorList>
            <person name="Nowell W R."/>
        </authorList>
    </citation>
    <scope>NUCLEOTIDE SEQUENCE</scope>
</reference>
<dbReference type="GO" id="GO:0005886">
    <property type="term" value="C:plasma membrane"/>
    <property type="evidence" value="ECO:0007669"/>
    <property type="project" value="TreeGrafter"/>
</dbReference>
<keyword evidence="5" id="KW-1133">Transmembrane helix</keyword>
<evidence type="ECO:0000256" key="4">
    <source>
        <dbReference type="ARBA" id="ARBA00022737"/>
    </source>
</evidence>
<dbReference type="PANTHER" id="PTHR24270:SF60">
    <property type="entry name" value="CUB AND LDLA DOMAIN, ISOFORM A-RELATED"/>
    <property type="match status" value="1"/>
</dbReference>
<sequence length="385" mass="44480">HLRWFKNIFIACSTTPTSALINDKRLFYCNRSKTLISIYRLDEQYENCYRGEDSYYDDNVRRILNLTDYFKCHTVDQWWPRPLIRPGRCPDKSDLLYIGQCTTASDFGCQYLRGVYSPPIQYIFRENCNHQVKLLYSIDNETDETSCNAWPPAYCDGYWDVNNGEDELNCTNTTVSYITHRVFQCNLNEHYCVYLNGTMGCLSKERAGDGFIDCLGGTDERTTACVSCDGFDRFYCSNTTDKFLDDSSIASPLVCISRFLLCDQTEDCPHGDDELMCHRVENGECPIETDFMCHNGTSIDREQQCNDIIDCHPNAEDEWFCDLFKRKSLKFALNKIEAYPSIIIDSTYPPNIVATQSYVASRPIDDTSYKNVNPLDNWFCNRGII</sequence>
<dbReference type="InterPro" id="IPR050685">
    <property type="entry name" value="LDLR"/>
</dbReference>
<evidence type="ECO:0000256" key="8">
    <source>
        <dbReference type="PROSITE-ProRule" id="PRU00124"/>
    </source>
</evidence>
<keyword evidence="3" id="KW-0812">Transmembrane</keyword>
<keyword evidence="7 8" id="KW-1015">Disulfide bond</keyword>
<dbReference type="InterPro" id="IPR023415">
    <property type="entry name" value="LDLR_class-A_CS"/>
</dbReference>
<comment type="caution">
    <text evidence="8">Lacks conserved residue(s) required for the propagation of feature annotation.</text>
</comment>
<keyword evidence="6" id="KW-0472">Membrane</keyword>
<dbReference type="PANTHER" id="PTHR24270">
    <property type="entry name" value="LOW-DENSITY LIPOPROTEIN RECEPTOR-RELATED"/>
    <property type="match status" value="1"/>
</dbReference>
<dbReference type="SMART" id="SM00192">
    <property type="entry name" value="LDLa"/>
    <property type="match status" value="3"/>
</dbReference>
<dbReference type="EMBL" id="CAJNOR010016358">
    <property type="protein sequence ID" value="CAF1684874.1"/>
    <property type="molecule type" value="Genomic_DNA"/>
</dbReference>
<accession>A0A816HEB5</accession>
<evidence type="ECO:0000313" key="9">
    <source>
        <dbReference type="EMBL" id="CAF1684874.1"/>
    </source>
</evidence>
<evidence type="ECO:0000256" key="5">
    <source>
        <dbReference type="ARBA" id="ARBA00022989"/>
    </source>
</evidence>
<dbReference type="GO" id="GO:0012505">
    <property type="term" value="C:endomembrane system"/>
    <property type="evidence" value="ECO:0007669"/>
    <property type="project" value="UniProtKB-SubCell"/>
</dbReference>
<evidence type="ECO:0000256" key="1">
    <source>
        <dbReference type="ARBA" id="ARBA00004167"/>
    </source>
</evidence>
<evidence type="ECO:0000256" key="7">
    <source>
        <dbReference type="ARBA" id="ARBA00023157"/>
    </source>
</evidence>